<feature type="chain" id="PRO_5042859387" evidence="2">
    <location>
        <begin position="23"/>
        <end position="950"/>
    </location>
</feature>
<name>A0AAN8F4F4_TRICO</name>
<reference evidence="3 4" key="1">
    <citation type="submission" date="2019-10" db="EMBL/GenBank/DDBJ databases">
        <title>Assembly and Annotation for the nematode Trichostrongylus colubriformis.</title>
        <authorList>
            <person name="Martin J."/>
        </authorList>
    </citation>
    <scope>NUCLEOTIDE SEQUENCE [LARGE SCALE GENOMIC DNA]</scope>
    <source>
        <strain evidence="3">G859</strain>
        <tissue evidence="3">Whole worm</tissue>
    </source>
</reference>
<dbReference type="Pfam" id="PF09773">
    <property type="entry name" value="Meckelin"/>
    <property type="match status" value="1"/>
</dbReference>
<feature type="transmembrane region" description="Helical" evidence="1">
    <location>
        <begin position="877"/>
        <end position="898"/>
    </location>
</feature>
<dbReference type="GO" id="GO:0036038">
    <property type="term" value="C:MKS complex"/>
    <property type="evidence" value="ECO:0007669"/>
    <property type="project" value="InterPro"/>
</dbReference>
<accession>A0AAN8F4F4</accession>
<evidence type="ECO:0000313" key="4">
    <source>
        <dbReference type="Proteomes" id="UP001331761"/>
    </source>
</evidence>
<dbReference type="GO" id="GO:0060271">
    <property type="term" value="P:cilium assembly"/>
    <property type="evidence" value="ECO:0007669"/>
    <property type="project" value="InterPro"/>
</dbReference>
<keyword evidence="4" id="KW-1185">Reference proteome</keyword>
<keyword evidence="1" id="KW-0472">Membrane</keyword>
<dbReference type="PANTHER" id="PTHR21274">
    <property type="entry name" value="MECKELIN"/>
    <property type="match status" value="1"/>
</dbReference>
<dbReference type="InterPro" id="IPR019170">
    <property type="entry name" value="Meckelin"/>
</dbReference>
<keyword evidence="1" id="KW-1133">Transmembrane helix</keyword>
<organism evidence="3 4">
    <name type="scientific">Trichostrongylus colubriformis</name>
    <name type="common">Black scour worm</name>
    <dbReference type="NCBI Taxonomy" id="6319"/>
    <lineage>
        <taxon>Eukaryota</taxon>
        <taxon>Metazoa</taxon>
        <taxon>Ecdysozoa</taxon>
        <taxon>Nematoda</taxon>
        <taxon>Chromadorea</taxon>
        <taxon>Rhabditida</taxon>
        <taxon>Rhabditina</taxon>
        <taxon>Rhabditomorpha</taxon>
        <taxon>Strongyloidea</taxon>
        <taxon>Trichostrongylidae</taxon>
        <taxon>Trichostrongylus</taxon>
    </lineage>
</organism>
<evidence type="ECO:0000256" key="1">
    <source>
        <dbReference type="SAM" id="Phobius"/>
    </source>
</evidence>
<feature type="transmembrane region" description="Helical" evidence="1">
    <location>
        <begin position="540"/>
        <end position="563"/>
    </location>
</feature>
<evidence type="ECO:0000256" key="2">
    <source>
        <dbReference type="SAM" id="SignalP"/>
    </source>
</evidence>
<protein>
    <submittedName>
        <fullName evidence="3">MecKel-Gruber Syndrome (MKS)</fullName>
    </submittedName>
</protein>
<proteinExistence type="predicted"/>
<dbReference type="PANTHER" id="PTHR21274:SF0">
    <property type="entry name" value="MECKELIN"/>
    <property type="match status" value="1"/>
</dbReference>
<feature type="transmembrane region" description="Helical" evidence="1">
    <location>
        <begin position="455"/>
        <end position="473"/>
    </location>
</feature>
<evidence type="ECO:0000313" key="3">
    <source>
        <dbReference type="EMBL" id="KAK5973221.1"/>
    </source>
</evidence>
<feature type="transmembrane region" description="Helical" evidence="1">
    <location>
        <begin position="659"/>
        <end position="680"/>
    </location>
</feature>
<feature type="transmembrane region" description="Helical" evidence="1">
    <location>
        <begin position="622"/>
        <end position="639"/>
    </location>
</feature>
<dbReference type="EMBL" id="WIXE01015750">
    <property type="protein sequence ID" value="KAK5973221.1"/>
    <property type="molecule type" value="Genomic_DNA"/>
</dbReference>
<sequence length="950" mass="104771">MAIASNILLAFLIICLLKVCCGQYSQTLAVPYEVESNCTGNEYYNARTLSCQPCSNGTVPSASKLSCQCPPGSVIIDIAPTGIQCQECPTGLYPSPSSLECVPCKTPPCCPSGSVYVARNANGASSIATSNSSDARNGQCLPCVKGTQPNADGTACEPCGTLDCFCKGNPSMCESTQVLTSPNPTVNLLSGIPTRSSFVAGLLEPTASRCSVGSEEHCQALVNLCVLQNFDTSDGTACDAIENIRTRQPEGPAPALFFLGDADTELHRDPAISQNFMFGNGPAGQLEILLMRYALNGTFLGVTEGSAVLQQCAHSEVHHAFEFGRRYNLTCYLTINQLSCGAGMEFFEAFLKFFDKSGAAQIHPVPILSNLIRSSSGVQLNQLPQKTNSWVLTRRFFIVDDVSLTATNSSPIVRYAKNIGVHVELQTTRDGQIFPPYISIGYAENSENNSVELEITMAVLCPLSVLWAAMKAYSWGRRSGKASLLDAATIVQFLLYECAALGDVFFVVITAMSCWITFAYKSQTYPFYSILDEDQEWVLMSYLIATACLKLIALLHTILHMVLQETFFIDWERPQIIENSQLARPASRDVSKDRKEMPVVVWRTYFIANEWAELRCVRATSIGLQLLIILLLLEAFDFMRFSFVQPGFGDGSPSSESTILTRFAVVIFFYVIVGFLQWAIQVAIVERMITDPFHNFIDLCSIANISVLALSHPLHGHYIHGRSPHGRADTGMAEMNEFLQKEQDDLCGFRGLEPTSHLQTFVVSLPVNLRKRYDEIMITMRNSSAQTRLSGLDQTTAKMAATVQAREQINVLFREFIDHSTTDMDYTIRDRSFAEALLDTELNDTSQMGNFLRDPSEVGFSQCFLYGREWAHFSFEATLFALLFIWLGSLPFAAAIVFCFTHDQARIGDAAPYQHHLEGIAEVDEQILAEEHDVPDVSWSSAPNPESGVI</sequence>
<dbReference type="AlphaFoldDB" id="A0AAN8F4F4"/>
<feature type="signal peptide" evidence="2">
    <location>
        <begin position="1"/>
        <end position="22"/>
    </location>
</feature>
<keyword evidence="2" id="KW-0732">Signal</keyword>
<keyword evidence="1" id="KW-0812">Transmembrane</keyword>
<gene>
    <name evidence="3" type="ORF">GCK32_002043</name>
</gene>
<comment type="caution">
    <text evidence="3">The sequence shown here is derived from an EMBL/GenBank/DDBJ whole genome shotgun (WGS) entry which is preliminary data.</text>
</comment>
<dbReference type="Proteomes" id="UP001331761">
    <property type="component" value="Unassembled WGS sequence"/>
</dbReference>
<feature type="transmembrane region" description="Helical" evidence="1">
    <location>
        <begin position="494"/>
        <end position="520"/>
    </location>
</feature>